<dbReference type="Gene3D" id="3.30.420.10">
    <property type="entry name" value="Ribonuclease H-like superfamily/Ribonuclease H"/>
    <property type="match status" value="1"/>
</dbReference>
<dbReference type="GO" id="GO:0003676">
    <property type="term" value="F:nucleic acid binding"/>
    <property type="evidence" value="ECO:0007669"/>
    <property type="project" value="InterPro"/>
</dbReference>
<evidence type="ECO:0008006" key="2">
    <source>
        <dbReference type="Google" id="ProtNLM"/>
    </source>
</evidence>
<organism evidence="1">
    <name type="scientific">Vitis vinifera</name>
    <name type="common">Grape</name>
    <dbReference type="NCBI Taxonomy" id="29760"/>
    <lineage>
        <taxon>Eukaryota</taxon>
        <taxon>Viridiplantae</taxon>
        <taxon>Streptophyta</taxon>
        <taxon>Embryophyta</taxon>
        <taxon>Tracheophyta</taxon>
        <taxon>Spermatophyta</taxon>
        <taxon>Magnoliopsida</taxon>
        <taxon>eudicotyledons</taxon>
        <taxon>Gunneridae</taxon>
        <taxon>Pentapetalae</taxon>
        <taxon>rosids</taxon>
        <taxon>Vitales</taxon>
        <taxon>Vitaceae</taxon>
        <taxon>Viteae</taxon>
        <taxon>Vitis</taxon>
    </lineage>
</organism>
<sequence length="198" mass="22397">MGAIIPSVKKIRSLVEALRWSHVCLLSTGNVAFARLLAQIIILQAQFLDYPIKTIRLDNAGEFTSQTFIDYCMLVRINIEHPVAHTHTQNALVRIRSTTYHEYSPSQLVIGKQPNISHLRIFGCVVYVPIIPTQHTKMGPQRKLGIYVGFDSPSIIRYLEPLTGDAFIACFANYHFNESVFPLLGKEKSIPEEQQETT</sequence>
<gene>
    <name evidence="1" type="ORF">VITISV_009936</name>
</gene>
<evidence type="ECO:0000313" key="1">
    <source>
        <dbReference type="EMBL" id="CAN69530.1"/>
    </source>
</evidence>
<dbReference type="InterPro" id="IPR012337">
    <property type="entry name" value="RNaseH-like_sf"/>
</dbReference>
<reference evidence="1" key="1">
    <citation type="journal article" date="2007" name="PLoS ONE">
        <title>The first genome sequence of an elite grapevine cultivar (Pinot noir Vitis vinifera L.): coping with a highly heterozygous genome.</title>
        <authorList>
            <person name="Velasco R."/>
            <person name="Zharkikh A."/>
            <person name="Troggio M."/>
            <person name="Cartwright D.A."/>
            <person name="Cestaro A."/>
            <person name="Pruss D."/>
            <person name="Pindo M."/>
            <person name="FitzGerald L.M."/>
            <person name="Vezzulli S."/>
            <person name="Reid J."/>
            <person name="Malacarne G."/>
            <person name="Iliev D."/>
            <person name="Coppola G."/>
            <person name="Wardell B."/>
            <person name="Micheletti D."/>
            <person name="Macalma T."/>
            <person name="Facci M."/>
            <person name="Mitchell J.T."/>
            <person name="Perazzolli M."/>
            <person name="Eldredge G."/>
            <person name="Gatto P."/>
            <person name="Oyzerski R."/>
            <person name="Moretto M."/>
            <person name="Gutin N."/>
            <person name="Stefanini M."/>
            <person name="Chen Y."/>
            <person name="Segala C."/>
            <person name="Davenport C."/>
            <person name="Dematte L."/>
            <person name="Mraz A."/>
            <person name="Battilana J."/>
            <person name="Stormo K."/>
            <person name="Costa F."/>
            <person name="Tao Q."/>
            <person name="Si-Ammour A."/>
            <person name="Harkins T."/>
            <person name="Lackey A."/>
            <person name="Perbost C."/>
            <person name="Taillon B."/>
            <person name="Stella A."/>
            <person name="Solovyev V."/>
            <person name="Fawcett J.A."/>
            <person name="Sterck L."/>
            <person name="Vandepoele K."/>
            <person name="Grando S.M."/>
            <person name="Toppo S."/>
            <person name="Moser C."/>
            <person name="Lanchbury J."/>
            <person name="Bogden R."/>
            <person name="Skolnick M."/>
            <person name="Sgaramella V."/>
            <person name="Bhatnagar S.K."/>
            <person name="Fontana P."/>
            <person name="Gutin A."/>
            <person name="Van de Peer Y."/>
            <person name="Salamini F."/>
            <person name="Viola R."/>
        </authorList>
    </citation>
    <scope>NUCLEOTIDE SEQUENCE</scope>
</reference>
<dbReference type="InterPro" id="IPR036397">
    <property type="entry name" value="RNaseH_sf"/>
</dbReference>
<dbReference type="EMBL" id="AM441493">
    <property type="protein sequence ID" value="CAN69530.1"/>
    <property type="molecule type" value="Genomic_DNA"/>
</dbReference>
<dbReference type="AlphaFoldDB" id="A5AZL8"/>
<dbReference type="SUPFAM" id="SSF53098">
    <property type="entry name" value="Ribonuclease H-like"/>
    <property type="match status" value="1"/>
</dbReference>
<accession>A5AZL8</accession>
<proteinExistence type="predicted"/>
<protein>
    <recommendedName>
        <fullName evidence="2">Integrase catalytic domain-containing protein</fullName>
    </recommendedName>
</protein>
<name>A5AZL8_VITVI</name>